<evidence type="ECO:0000256" key="2">
    <source>
        <dbReference type="ARBA" id="ARBA00011022"/>
    </source>
</evidence>
<dbReference type="InterPro" id="IPR028160">
    <property type="entry name" value="Slx9-like"/>
</dbReference>
<evidence type="ECO:0000256" key="3">
    <source>
        <dbReference type="ARBA" id="ARBA00021321"/>
    </source>
</evidence>
<comment type="similarity">
    <text evidence="2">Belongs to the SLX9 family.</text>
</comment>
<dbReference type="GO" id="GO:0005730">
    <property type="term" value="C:nucleolus"/>
    <property type="evidence" value="ECO:0007669"/>
    <property type="project" value="UniProtKB-SubCell"/>
</dbReference>
<dbReference type="Pfam" id="PF15341">
    <property type="entry name" value="SLX9"/>
    <property type="match status" value="1"/>
</dbReference>
<proteinExistence type="inferred from homology"/>
<dbReference type="GO" id="GO:0030688">
    <property type="term" value="C:preribosome, small subunit precursor"/>
    <property type="evidence" value="ECO:0007669"/>
    <property type="project" value="InterPro"/>
</dbReference>
<dbReference type="EMBL" id="JAAMPI010002057">
    <property type="protein sequence ID" value="KAF4619052.1"/>
    <property type="molecule type" value="Genomic_DNA"/>
</dbReference>
<dbReference type="AlphaFoldDB" id="A0A8H4QX36"/>
<gene>
    <name evidence="5" type="ORF">G7Y89_g14799</name>
</gene>
<reference evidence="5 6" key="1">
    <citation type="submission" date="2020-03" db="EMBL/GenBank/DDBJ databases">
        <title>Draft Genome Sequence of Cudoniella acicularis.</title>
        <authorList>
            <person name="Buettner E."/>
            <person name="Kellner H."/>
        </authorList>
    </citation>
    <scope>NUCLEOTIDE SEQUENCE [LARGE SCALE GENOMIC DNA]</scope>
    <source>
        <strain evidence="5 6">DSM 108380</strain>
    </source>
</reference>
<comment type="caution">
    <text evidence="5">The sequence shown here is derived from an EMBL/GenBank/DDBJ whole genome shotgun (WGS) entry which is preliminary data.</text>
</comment>
<keyword evidence="6" id="KW-1185">Reference proteome</keyword>
<dbReference type="GO" id="GO:0030686">
    <property type="term" value="C:90S preribosome"/>
    <property type="evidence" value="ECO:0007669"/>
    <property type="project" value="InterPro"/>
</dbReference>
<keyword evidence="4" id="KW-0539">Nucleus</keyword>
<sequence>MVRFALTSITMQLLIKHRTTGPNSTEKAPLHPQQNPQIRLRAHRTPPPSHSSDTLTTSNFVSSKKDKRTIKHSVFVNRIEKAHQKPLKRRRPSKKLVTTMEGLADALPEIERVVKLEGGKKIKMGSLTNGPGLMKRRGKVEKIERERFGRNLAQLMGAQESAAAVVESTVGKGEGDQQKPSSTAKRFQALRAWIGQTMEKEKAFEEAK</sequence>
<evidence type="ECO:0000313" key="6">
    <source>
        <dbReference type="Proteomes" id="UP000566819"/>
    </source>
</evidence>
<accession>A0A8H4QX36</accession>
<name>A0A8H4QX36_9HELO</name>
<evidence type="ECO:0000256" key="1">
    <source>
        <dbReference type="ARBA" id="ARBA00004604"/>
    </source>
</evidence>
<evidence type="ECO:0000256" key="4">
    <source>
        <dbReference type="ARBA" id="ARBA00023242"/>
    </source>
</evidence>
<organism evidence="5 6">
    <name type="scientific">Cudoniella acicularis</name>
    <dbReference type="NCBI Taxonomy" id="354080"/>
    <lineage>
        <taxon>Eukaryota</taxon>
        <taxon>Fungi</taxon>
        <taxon>Dikarya</taxon>
        <taxon>Ascomycota</taxon>
        <taxon>Pezizomycotina</taxon>
        <taxon>Leotiomycetes</taxon>
        <taxon>Helotiales</taxon>
        <taxon>Tricladiaceae</taxon>
        <taxon>Cudoniella</taxon>
    </lineage>
</organism>
<evidence type="ECO:0000313" key="5">
    <source>
        <dbReference type="EMBL" id="KAF4619052.1"/>
    </source>
</evidence>
<dbReference type="GO" id="GO:0000462">
    <property type="term" value="P:maturation of SSU-rRNA from tricistronic rRNA transcript (SSU-rRNA, 5.8S rRNA, LSU-rRNA)"/>
    <property type="evidence" value="ECO:0007669"/>
    <property type="project" value="InterPro"/>
</dbReference>
<dbReference type="Proteomes" id="UP000566819">
    <property type="component" value="Unassembled WGS sequence"/>
</dbReference>
<comment type="subcellular location">
    <subcellularLocation>
        <location evidence="1">Nucleus</location>
        <location evidence="1">Nucleolus</location>
    </subcellularLocation>
</comment>
<protein>
    <recommendedName>
        <fullName evidence="3">Ribosome biogenesis protein SLX9</fullName>
    </recommendedName>
</protein>
<dbReference type="OrthoDB" id="5429132at2759"/>